<reference evidence="2 3" key="1">
    <citation type="journal article" date="2013" name="Genome Announc.">
        <title>Complete Genome Sequence of Mycobacterium massiliense Clinical Strain Asan 50594, Belonging to the Type II Genotype.</title>
        <authorList>
            <person name="Kim B.J."/>
            <person name="Kim B.R."/>
            <person name="Hong S.H."/>
            <person name="Seok S.H."/>
            <person name="Kook Y.H."/>
            <person name="Kim B.J."/>
        </authorList>
    </citation>
    <scope>NUCLEOTIDE SEQUENCE [LARGE SCALE GENOMIC DNA]</scope>
    <source>
        <strain evidence="2 3">50594</strain>
    </source>
</reference>
<evidence type="ECO:0000313" key="3">
    <source>
        <dbReference type="Proteomes" id="UP000013961"/>
    </source>
</evidence>
<proteinExistence type="predicted"/>
<organism evidence="2 3">
    <name type="scientific">Mycobacteroides abscessus subsp. bolletii 50594</name>
    <dbReference type="NCBI Taxonomy" id="1303024"/>
    <lineage>
        <taxon>Bacteria</taxon>
        <taxon>Bacillati</taxon>
        <taxon>Actinomycetota</taxon>
        <taxon>Actinomycetes</taxon>
        <taxon>Mycobacteriales</taxon>
        <taxon>Mycobacteriaceae</taxon>
        <taxon>Mycobacteroides</taxon>
        <taxon>Mycobacteroides abscessus</taxon>
    </lineage>
</organism>
<keyword evidence="1" id="KW-0812">Transmembrane</keyword>
<sequence>MRAESGLAADPPRHLTHAAPRVRIMPTLVGLAAILLLLMAVTLWATGGNDSTSYYQREVMRAMRKQSLQEKNHLTARAHRHRLRRWAGRFGAVFTRRSKPHR</sequence>
<dbReference type="KEGG" id="mabb:MASS_3146"/>
<feature type="transmembrane region" description="Helical" evidence="1">
    <location>
        <begin position="24"/>
        <end position="47"/>
    </location>
</feature>
<keyword evidence="1" id="KW-0472">Membrane</keyword>
<evidence type="ECO:0000256" key="1">
    <source>
        <dbReference type="SAM" id="Phobius"/>
    </source>
</evidence>
<evidence type="ECO:0000313" key="2">
    <source>
        <dbReference type="EMBL" id="AGM29748.1"/>
    </source>
</evidence>
<keyword evidence="1" id="KW-1133">Transmembrane helix</keyword>
<gene>
    <name evidence="2" type="ORF">MASS_3146</name>
</gene>
<accession>A0AB33ADC8</accession>
<protein>
    <submittedName>
        <fullName evidence="2">Uncharacterized protein</fullName>
    </submittedName>
</protein>
<dbReference type="Proteomes" id="UP000013961">
    <property type="component" value="Chromosome"/>
</dbReference>
<name>A0AB33ADC8_9MYCO</name>
<dbReference type="AlphaFoldDB" id="A0AB33ADC8"/>
<dbReference type="EMBL" id="CP004374">
    <property type="protein sequence ID" value="AGM29748.1"/>
    <property type="molecule type" value="Genomic_DNA"/>
</dbReference>